<dbReference type="EMBL" id="BMQC01000013">
    <property type="protein sequence ID" value="GGK37548.1"/>
    <property type="molecule type" value="Genomic_DNA"/>
</dbReference>
<keyword evidence="3" id="KW-1185">Reference proteome</keyword>
<evidence type="ECO:0000256" key="1">
    <source>
        <dbReference type="SAM" id="Phobius"/>
    </source>
</evidence>
<dbReference type="Proteomes" id="UP000662200">
    <property type="component" value="Unassembled WGS sequence"/>
</dbReference>
<dbReference type="InterPro" id="IPR012902">
    <property type="entry name" value="N_methyl_site"/>
</dbReference>
<organism evidence="2 3">
    <name type="scientific">Pilimelia terevasa</name>
    <dbReference type="NCBI Taxonomy" id="53372"/>
    <lineage>
        <taxon>Bacteria</taxon>
        <taxon>Bacillati</taxon>
        <taxon>Actinomycetota</taxon>
        <taxon>Actinomycetes</taxon>
        <taxon>Micromonosporales</taxon>
        <taxon>Micromonosporaceae</taxon>
        <taxon>Pilimelia</taxon>
    </lineage>
</organism>
<sequence length="237" mass="23667">MSSVRTRLVRRARSADGFTLVEAMVAAALVGVVMFPVTAFLARALRTTDAQGVLQEAGRVAGDSLDAVRALPVGELVRGRDAAGVAAQWAAAPAAARPALASMVAAVDPAAAAGAGVGARLPTVAVALPRVDGVTVRRQYFVGRCWQRTPSAACGTAVAGAEFVRVVVALTWSGVECPAAGCARLSATTRTAGTTDPVFHALAPAVAEPTAQGAAAGTAASVRLTAIAGAAVTRGTR</sequence>
<dbReference type="AlphaFoldDB" id="A0A8J3BUL9"/>
<proteinExistence type="predicted"/>
<evidence type="ECO:0008006" key="4">
    <source>
        <dbReference type="Google" id="ProtNLM"/>
    </source>
</evidence>
<keyword evidence="1" id="KW-0472">Membrane</keyword>
<comment type="caution">
    <text evidence="2">The sequence shown here is derived from an EMBL/GenBank/DDBJ whole genome shotgun (WGS) entry which is preliminary data.</text>
</comment>
<evidence type="ECO:0000313" key="2">
    <source>
        <dbReference type="EMBL" id="GGK37548.1"/>
    </source>
</evidence>
<reference evidence="2" key="2">
    <citation type="submission" date="2020-09" db="EMBL/GenBank/DDBJ databases">
        <authorList>
            <person name="Sun Q."/>
            <person name="Ohkuma M."/>
        </authorList>
    </citation>
    <scope>NUCLEOTIDE SEQUENCE</scope>
    <source>
        <strain evidence="2">JCM 3091</strain>
    </source>
</reference>
<dbReference type="RefSeq" id="WP_189115239.1">
    <property type="nucleotide sequence ID" value="NZ_BMQC01000013.1"/>
</dbReference>
<protein>
    <recommendedName>
        <fullName evidence="4">Prepilin-type N-terminal cleavage/methylation domain-containing protein</fullName>
    </recommendedName>
</protein>
<reference evidence="2" key="1">
    <citation type="journal article" date="2014" name="Int. J. Syst. Evol. Microbiol.">
        <title>Complete genome sequence of Corynebacterium casei LMG S-19264T (=DSM 44701T), isolated from a smear-ripened cheese.</title>
        <authorList>
            <consortium name="US DOE Joint Genome Institute (JGI-PGF)"/>
            <person name="Walter F."/>
            <person name="Albersmeier A."/>
            <person name="Kalinowski J."/>
            <person name="Ruckert C."/>
        </authorList>
    </citation>
    <scope>NUCLEOTIDE SEQUENCE</scope>
    <source>
        <strain evidence="2">JCM 3091</strain>
    </source>
</reference>
<gene>
    <name evidence="2" type="ORF">GCM10010124_32920</name>
</gene>
<feature type="transmembrane region" description="Helical" evidence="1">
    <location>
        <begin position="20"/>
        <end position="42"/>
    </location>
</feature>
<accession>A0A8J3BUL9</accession>
<name>A0A8J3BUL9_9ACTN</name>
<keyword evidence="1" id="KW-1133">Transmembrane helix</keyword>
<keyword evidence="1" id="KW-0812">Transmembrane</keyword>
<evidence type="ECO:0000313" key="3">
    <source>
        <dbReference type="Proteomes" id="UP000662200"/>
    </source>
</evidence>
<dbReference type="Pfam" id="PF07963">
    <property type="entry name" value="N_methyl"/>
    <property type="match status" value="1"/>
</dbReference>